<dbReference type="PROSITE" id="PS51257">
    <property type="entry name" value="PROKAR_LIPOPROTEIN"/>
    <property type="match status" value="1"/>
</dbReference>
<dbReference type="SMART" id="SM00909">
    <property type="entry name" value="Germane"/>
    <property type="match status" value="1"/>
</dbReference>
<dbReference type="Pfam" id="PF25976">
    <property type="entry name" value="LpqB_N"/>
    <property type="match status" value="1"/>
</dbReference>
<feature type="domain" description="GerMN" evidence="1">
    <location>
        <begin position="202"/>
        <end position="291"/>
    </location>
</feature>
<dbReference type="AlphaFoldDB" id="A0A7Y9RV73"/>
<name>A0A7Y9RV73_9ACTN</name>
<keyword evidence="3" id="KW-1185">Reference proteome</keyword>
<protein>
    <recommendedName>
        <fullName evidence="1">GerMN domain-containing protein</fullName>
    </recommendedName>
</protein>
<dbReference type="SUPFAM" id="SSF82171">
    <property type="entry name" value="DPP6 N-terminal domain-like"/>
    <property type="match status" value="1"/>
</dbReference>
<accession>A0A7Y9RV73</accession>
<evidence type="ECO:0000313" key="2">
    <source>
        <dbReference type="EMBL" id="NYG55208.1"/>
    </source>
</evidence>
<sequence>MSRGARRTPVVAVLLALLLAVSGCVGLPESGPVVETGERARDGVAPGYSYVPQPPQAGASPGEVVRGFLDAMTATPLQTAVARQFLAVDAQATWEPERGTVTYDEVSDPSGTGTVSVRLSGGGRLDARGAWQGPLSAEASTLDFPMVQEEGEWRIGRAPDALVVPESWFGQRFRSVDLYFLDPTARVLVPEPVFAPRGEQLATTLVQGLVAGPGPALRGVARTFFPAGSAVELSVVVADGLAEVSLQGDPRALDGQAAELVLAQLAWTLRQDPAVRSLRLTVGGEPVTVAGGPSATDVDSAAAYDPTVVTSSSQLFGLRDGAVVVASPGVEEQVSGPLGTGDYQLRDLAVDLGATRVAGVAADGSAVWVAPLDGVAGAGGRGGAGVVTWPGADHLRPGWDHAGRLWLLDAGRGGAELSVVVGGRRRVVEAPGVTGQRVRQLLVSRDGSRLVTVLAGGGGRVQVSRVRYDERGRVLGVGRPVRLGRGAGDPLVVRDVGWASPTDLLVVHAVTGDLTELRSLRVDGSPASLAPEGSADLLRERVRQVVSSPVADEPLLVSTPAGLLDPRLPAGEVLVPPDVTDVTYVG</sequence>
<dbReference type="EMBL" id="JACCAC010000001">
    <property type="protein sequence ID" value="NYG55208.1"/>
    <property type="molecule type" value="Genomic_DNA"/>
</dbReference>
<dbReference type="InterPro" id="IPR059026">
    <property type="entry name" value="LpqB_N"/>
</dbReference>
<evidence type="ECO:0000313" key="3">
    <source>
        <dbReference type="Proteomes" id="UP000544110"/>
    </source>
</evidence>
<comment type="caution">
    <text evidence="2">The sequence shown here is derived from an EMBL/GenBank/DDBJ whole genome shotgun (WGS) entry which is preliminary data.</text>
</comment>
<dbReference type="Proteomes" id="UP000544110">
    <property type="component" value="Unassembled WGS sequence"/>
</dbReference>
<reference evidence="2 3" key="1">
    <citation type="submission" date="2020-07" db="EMBL/GenBank/DDBJ databases">
        <title>Sequencing the genomes of 1000 actinobacteria strains.</title>
        <authorList>
            <person name="Klenk H.-P."/>
        </authorList>
    </citation>
    <scope>NUCLEOTIDE SEQUENCE [LARGE SCALE GENOMIC DNA]</scope>
    <source>
        <strain evidence="2 3">DSM 24552</strain>
    </source>
</reference>
<dbReference type="Pfam" id="PF10646">
    <property type="entry name" value="Germane"/>
    <property type="match status" value="1"/>
</dbReference>
<dbReference type="RefSeq" id="WP_179517696.1">
    <property type="nucleotide sequence ID" value="NZ_JACCAC010000001.1"/>
</dbReference>
<proteinExistence type="predicted"/>
<gene>
    <name evidence="2" type="ORF">BJ989_001512</name>
</gene>
<organism evidence="2 3">
    <name type="scientific">Nocardioides perillae</name>
    <dbReference type="NCBI Taxonomy" id="1119534"/>
    <lineage>
        <taxon>Bacteria</taxon>
        <taxon>Bacillati</taxon>
        <taxon>Actinomycetota</taxon>
        <taxon>Actinomycetes</taxon>
        <taxon>Propionibacteriales</taxon>
        <taxon>Nocardioidaceae</taxon>
        <taxon>Nocardioides</taxon>
    </lineage>
</organism>
<dbReference type="InterPro" id="IPR019606">
    <property type="entry name" value="GerMN"/>
</dbReference>
<evidence type="ECO:0000259" key="1">
    <source>
        <dbReference type="SMART" id="SM00909"/>
    </source>
</evidence>